<dbReference type="InterPro" id="IPR013766">
    <property type="entry name" value="Thioredoxin_domain"/>
</dbReference>
<reference evidence="3 4" key="1">
    <citation type="submission" date="2019-05" db="EMBL/GenBank/DDBJ databases">
        <authorList>
            <consortium name="Pathogen Informatics"/>
        </authorList>
    </citation>
    <scope>NUCLEOTIDE SEQUENCE [LARGE SCALE GENOMIC DNA]</scope>
    <source>
        <strain evidence="3 4">NCTC11429</strain>
    </source>
</reference>
<keyword evidence="1" id="KW-0676">Redox-active center</keyword>
<dbReference type="InterPro" id="IPR012336">
    <property type="entry name" value="Thioredoxin-like_fold"/>
</dbReference>
<dbReference type="PROSITE" id="PS00194">
    <property type="entry name" value="THIOREDOXIN_1"/>
    <property type="match status" value="1"/>
</dbReference>
<dbReference type="GO" id="GO:0006950">
    <property type="term" value="P:response to stress"/>
    <property type="evidence" value="ECO:0007669"/>
    <property type="project" value="UniProtKB-ARBA"/>
</dbReference>
<organism evidence="3 4">
    <name type="scientific">Sphingobacterium thalpophilum</name>
    <dbReference type="NCBI Taxonomy" id="259"/>
    <lineage>
        <taxon>Bacteria</taxon>
        <taxon>Pseudomonadati</taxon>
        <taxon>Bacteroidota</taxon>
        <taxon>Sphingobacteriia</taxon>
        <taxon>Sphingobacteriales</taxon>
        <taxon>Sphingobacteriaceae</taxon>
        <taxon>Sphingobacterium</taxon>
    </lineage>
</organism>
<dbReference type="Proteomes" id="UP000308196">
    <property type="component" value="Chromosome"/>
</dbReference>
<evidence type="ECO:0000313" key="3">
    <source>
        <dbReference type="EMBL" id="VTR31925.1"/>
    </source>
</evidence>
<proteinExistence type="predicted"/>
<dbReference type="InterPro" id="IPR011990">
    <property type="entry name" value="TPR-like_helical_dom_sf"/>
</dbReference>
<dbReference type="STRING" id="1123265.GCA_000686625_02841"/>
<dbReference type="KEGG" id="stha:NCTC11429_00909"/>
<dbReference type="SUPFAM" id="SSF52833">
    <property type="entry name" value="Thioredoxin-like"/>
    <property type="match status" value="1"/>
</dbReference>
<evidence type="ECO:0000313" key="4">
    <source>
        <dbReference type="Proteomes" id="UP000308196"/>
    </source>
</evidence>
<dbReference type="EMBL" id="LR590484">
    <property type="protein sequence ID" value="VTR31925.1"/>
    <property type="molecule type" value="Genomic_DNA"/>
</dbReference>
<dbReference type="InterPro" id="IPR017937">
    <property type="entry name" value="Thioredoxin_CS"/>
</dbReference>
<name>A0A4U9UF04_9SPHI</name>
<evidence type="ECO:0000259" key="2">
    <source>
        <dbReference type="PROSITE" id="PS51352"/>
    </source>
</evidence>
<dbReference type="CDD" id="cd02947">
    <property type="entry name" value="TRX_family"/>
    <property type="match status" value="1"/>
</dbReference>
<accession>A0A4U9UF04</accession>
<protein>
    <submittedName>
        <fullName evidence="3">Thiol:disulfide interchange protein</fullName>
    </submittedName>
</protein>
<feature type="domain" description="Thioredoxin" evidence="2">
    <location>
        <begin position="15"/>
        <end position="154"/>
    </location>
</feature>
<gene>
    <name evidence="3" type="ORF">NCTC11429_00909</name>
</gene>
<dbReference type="InterPro" id="IPR036249">
    <property type="entry name" value="Thioredoxin-like_sf"/>
</dbReference>
<dbReference type="Gene3D" id="3.40.30.10">
    <property type="entry name" value="Glutaredoxin"/>
    <property type="match status" value="1"/>
</dbReference>
<dbReference type="Pfam" id="PF13098">
    <property type="entry name" value="Thioredoxin_2"/>
    <property type="match status" value="1"/>
</dbReference>
<dbReference type="PROSITE" id="PS51352">
    <property type="entry name" value="THIOREDOXIN_2"/>
    <property type="match status" value="1"/>
</dbReference>
<dbReference type="AlphaFoldDB" id="A0A4U9UF04"/>
<dbReference type="SUPFAM" id="SSF48452">
    <property type="entry name" value="TPR-like"/>
    <property type="match status" value="1"/>
</dbReference>
<sequence>MYRSMRSIIALCLTILFGNMVYSQTKGVKFVEGLSWKQVKERAKADNKFIFAELFATWCGPCQYMSNEIFPLEQVGEPINQNFISIRVQMDSTDADSEFVKKWYADARALSDAYNIQSFPTFLIFNPDGEAVHRIVGASDAPEFVEHVTDGLYPETQYYTLLKKFEKRPQDIYTAKQMLKAANVAYDENTARRAESTLASSLSTDELFKKENVHILLAAAKFTNSKAFNLIRNNKEKIDILLESPGIANRTLANVVVNELLQIKIDAKNEPNWDSYQSELAAKYPDIDFVPMFKKIKAHYYLQVKNYVAMKNTINDYLSSEDFTAHQLNTFAWTIFNNSSDPACIDAAISWSKKSIIEDPSSAFLDTYANLLYKKGEKEKAIKWQNKAIEMASEDDRAIYQETLDKMAKGIKTWEN</sequence>
<evidence type="ECO:0000256" key="1">
    <source>
        <dbReference type="ARBA" id="ARBA00023284"/>
    </source>
</evidence>